<dbReference type="GO" id="GO:0046872">
    <property type="term" value="F:metal ion binding"/>
    <property type="evidence" value="ECO:0007669"/>
    <property type="project" value="UniProtKB-KW"/>
</dbReference>
<evidence type="ECO:0008006" key="5">
    <source>
        <dbReference type="Google" id="ProtNLM"/>
    </source>
</evidence>
<keyword evidence="3" id="KW-0411">Iron-sulfur</keyword>
<gene>
    <name evidence="4" type="ORF">S06H3_35847</name>
</gene>
<sequence length="97" mass="10945">MLCAGTGCVSNKSFKIKEVLEKELKKQNLQDEVLVVMTGCNGFCALGPVMVVKPDGIFYQQLKEDDIPHLVEEHFLKGRPVKKLMYTPPEEKEPIPK</sequence>
<organism evidence="4">
    <name type="scientific">marine sediment metagenome</name>
    <dbReference type="NCBI Taxonomy" id="412755"/>
    <lineage>
        <taxon>unclassified sequences</taxon>
        <taxon>metagenomes</taxon>
        <taxon>ecological metagenomes</taxon>
    </lineage>
</organism>
<dbReference type="AlphaFoldDB" id="X1P5J5"/>
<keyword evidence="2" id="KW-0408">Iron</keyword>
<dbReference type="EMBL" id="BARV01021658">
    <property type="protein sequence ID" value="GAI26194.1"/>
    <property type="molecule type" value="Genomic_DNA"/>
</dbReference>
<proteinExistence type="predicted"/>
<evidence type="ECO:0000256" key="2">
    <source>
        <dbReference type="ARBA" id="ARBA00023004"/>
    </source>
</evidence>
<dbReference type="Pfam" id="PF01257">
    <property type="entry name" value="2Fe-2S_thioredx"/>
    <property type="match status" value="1"/>
</dbReference>
<accession>X1P5J5</accession>
<dbReference type="PANTHER" id="PTHR43578">
    <property type="entry name" value="NADH-QUINONE OXIDOREDUCTASE SUBUNIT F"/>
    <property type="match status" value="1"/>
</dbReference>
<evidence type="ECO:0000256" key="3">
    <source>
        <dbReference type="ARBA" id="ARBA00023014"/>
    </source>
</evidence>
<protein>
    <recommendedName>
        <fullName evidence="5">NADH:ubiquinone oxidoreductase 24 kD subunit</fullName>
    </recommendedName>
</protein>
<evidence type="ECO:0000256" key="1">
    <source>
        <dbReference type="ARBA" id="ARBA00022723"/>
    </source>
</evidence>
<dbReference type="Gene3D" id="3.40.30.10">
    <property type="entry name" value="Glutaredoxin"/>
    <property type="match status" value="1"/>
</dbReference>
<dbReference type="InterPro" id="IPR036249">
    <property type="entry name" value="Thioredoxin-like_sf"/>
</dbReference>
<name>X1P5J5_9ZZZZ</name>
<dbReference type="SUPFAM" id="SSF52833">
    <property type="entry name" value="Thioredoxin-like"/>
    <property type="match status" value="1"/>
</dbReference>
<evidence type="ECO:0000313" key="4">
    <source>
        <dbReference type="EMBL" id="GAI26194.1"/>
    </source>
</evidence>
<feature type="non-terminal residue" evidence="4">
    <location>
        <position position="97"/>
    </location>
</feature>
<dbReference type="GO" id="GO:0051536">
    <property type="term" value="F:iron-sulfur cluster binding"/>
    <property type="evidence" value="ECO:0007669"/>
    <property type="project" value="UniProtKB-KW"/>
</dbReference>
<dbReference type="CDD" id="cd02980">
    <property type="entry name" value="TRX_Fd_family"/>
    <property type="match status" value="1"/>
</dbReference>
<dbReference type="PANTHER" id="PTHR43578:SF3">
    <property type="entry name" value="NADH-QUINONE OXIDOREDUCTASE SUBUNIT F"/>
    <property type="match status" value="1"/>
</dbReference>
<reference evidence="4" key="1">
    <citation type="journal article" date="2014" name="Front. Microbiol.">
        <title>High frequency of phylogenetically diverse reductive dehalogenase-homologous genes in deep subseafloor sedimentary metagenomes.</title>
        <authorList>
            <person name="Kawai M."/>
            <person name="Futagami T."/>
            <person name="Toyoda A."/>
            <person name="Takaki Y."/>
            <person name="Nishi S."/>
            <person name="Hori S."/>
            <person name="Arai W."/>
            <person name="Tsubouchi T."/>
            <person name="Morono Y."/>
            <person name="Uchiyama I."/>
            <person name="Ito T."/>
            <person name="Fujiyama A."/>
            <person name="Inagaki F."/>
            <person name="Takami H."/>
        </authorList>
    </citation>
    <scope>NUCLEOTIDE SEQUENCE</scope>
    <source>
        <strain evidence="4">Expedition CK06-06</strain>
    </source>
</reference>
<keyword evidence="1" id="KW-0479">Metal-binding</keyword>
<comment type="caution">
    <text evidence="4">The sequence shown here is derived from an EMBL/GenBank/DDBJ whole genome shotgun (WGS) entry which is preliminary data.</text>
</comment>